<accession>A0A1H8SDR1</accession>
<evidence type="ECO:0000313" key="3">
    <source>
        <dbReference type="Proteomes" id="UP000198942"/>
    </source>
</evidence>
<dbReference type="AlphaFoldDB" id="A0A1H8SDR1"/>
<dbReference type="Proteomes" id="UP000198942">
    <property type="component" value="Unassembled WGS sequence"/>
</dbReference>
<gene>
    <name evidence="2" type="ORF">SAMN05192574_11298</name>
</gene>
<sequence>MKATFIAMLMVLTLFACQLKQEKAPVLKHVIVHPYFFENQECKVCDTCTTQILALHEEATDSGDVLVDSGIVYIPVRVANKIIRQLDSLKKAYKPNPIFGKEIYNQFDYGDINFINGKADFIKLWKDTVNFSDLDQPYRLQCKIVDSYVTQEGFPRLLLRMGKATAVRKGYIKKMEKERAAKFR</sequence>
<proteinExistence type="predicted"/>
<feature type="signal peptide" evidence="1">
    <location>
        <begin position="1"/>
        <end position="16"/>
    </location>
</feature>
<dbReference type="RefSeq" id="WP_091218657.1">
    <property type="nucleotide sequence ID" value="NZ_FOCL01000012.1"/>
</dbReference>
<evidence type="ECO:0000313" key="2">
    <source>
        <dbReference type="EMBL" id="SEO76323.1"/>
    </source>
</evidence>
<dbReference type="STRING" id="551995.SAMN05192574_11298"/>
<feature type="chain" id="PRO_5011691993" evidence="1">
    <location>
        <begin position="17"/>
        <end position="184"/>
    </location>
</feature>
<protein>
    <submittedName>
        <fullName evidence="2">Uncharacterized protein</fullName>
    </submittedName>
</protein>
<name>A0A1H8SDR1_9SPHI</name>
<keyword evidence="3" id="KW-1185">Reference proteome</keyword>
<dbReference type="OrthoDB" id="9878412at2"/>
<organism evidence="2 3">
    <name type="scientific">Mucilaginibacter gossypiicola</name>
    <dbReference type="NCBI Taxonomy" id="551995"/>
    <lineage>
        <taxon>Bacteria</taxon>
        <taxon>Pseudomonadati</taxon>
        <taxon>Bacteroidota</taxon>
        <taxon>Sphingobacteriia</taxon>
        <taxon>Sphingobacteriales</taxon>
        <taxon>Sphingobacteriaceae</taxon>
        <taxon>Mucilaginibacter</taxon>
    </lineage>
</organism>
<reference evidence="3" key="1">
    <citation type="submission" date="2016-10" db="EMBL/GenBank/DDBJ databases">
        <authorList>
            <person name="Varghese N."/>
            <person name="Submissions S."/>
        </authorList>
    </citation>
    <scope>NUCLEOTIDE SEQUENCE [LARGE SCALE GENOMIC DNA]</scope>
    <source>
        <strain evidence="3">Gh-48</strain>
    </source>
</reference>
<keyword evidence="1" id="KW-0732">Signal</keyword>
<dbReference type="EMBL" id="FOCL01000012">
    <property type="protein sequence ID" value="SEO76323.1"/>
    <property type="molecule type" value="Genomic_DNA"/>
</dbReference>
<evidence type="ECO:0000256" key="1">
    <source>
        <dbReference type="SAM" id="SignalP"/>
    </source>
</evidence>
<dbReference type="PROSITE" id="PS51257">
    <property type="entry name" value="PROKAR_LIPOPROTEIN"/>
    <property type="match status" value="1"/>
</dbReference>